<feature type="non-terminal residue" evidence="1">
    <location>
        <position position="51"/>
    </location>
</feature>
<accession>X1EP26</accession>
<protein>
    <recommendedName>
        <fullName evidence="2">OsmC family protein</fullName>
    </recommendedName>
</protein>
<dbReference type="Gene3D" id="3.30.300.20">
    <property type="match status" value="1"/>
</dbReference>
<dbReference type="EMBL" id="BARU01006607">
    <property type="protein sequence ID" value="GAH34327.1"/>
    <property type="molecule type" value="Genomic_DNA"/>
</dbReference>
<evidence type="ECO:0008006" key="2">
    <source>
        <dbReference type="Google" id="ProtNLM"/>
    </source>
</evidence>
<organism evidence="1">
    <name type="scientific">marine sediment metagenome</name>
    <dbReference type="NCBI Taxonomy" id="412755"/>
    <lineage>
        <taxon>unclassified sequences</taxon>
        <taxon>metagenomes</taxon>
        <taxon>ecological metagenomes</taxon>
    </lineage>
</organism>
<evidence type="ECO:0000313" key="1">
    <source>
        <dbReference type="EMBL" id="GAH34327.1"/>
    </source>
</evidence>
<dbReference type="InterPro" id="IPR036102">
    <property type="entry name" value="OsmC/Ohrsf"/>
</dbReference>
<dbReference type="AlphaFoldDB" id="X1EP26"/>
<proteinExistence type="predicted"/>
<comment type="caution">
    <text evidence="1">The sequence shown here is derived from an EMBL/GenBank/DDBJ whole genome shotgun (WGS) entry which is preliminary data.</text>
</comment>
<name>X1EP26_9ZZZZ</name>
<sequence length="51" mass="5257">MEAKVNWKGRLTFTGMVDSGFSVPLGAKAAVGGNDDGFRPMELIALGLAGC</sequence>
<gene>
    <name evidence="1" type="ORF">S03H2_13006</name>
</gene>
<dbReference type="InterPro" id="IPR015946">
    <property type="entry name" value="KH_dom-like_a/b"/>
</dbReference>
<reference evidence="1" key="1">
    <citation type="journal article" date="2014" name="Front. Microbiol.">
        <title>High frequency of phylogenetically diverse reductive dehalogenase-homologous genes in deep subseafloor sedimentary metagenomes.</title>
        <authorList>
            <person name="Kawai M."/>
            <person name="Futagami T."/>
            <person name="Toyoda A."/>
            <person name="Takaki Y."/>
            <person name="Nishi S."/>
            <person name="Hori S."/>
            <person name="Arai W."/>
            <person name="Tsubouchi T."/>
            <person name="Morono Y."/>
            <person name="Uchiyama I."/>
            <person name="Ito T."/>
            <person name="Fujiyama A."/>
            <person name="Inagaki F."/>
            <person name="Takami H."/>
        </authorList>
    </citation>
    <scope>NUCLEOTIDE SEQUENCE</scope>
    <source>
        <strain evidence="1">Expedition CK06-06</strain>
    </source>
</reference>
<dbReference type="SUPFAM" id="SSF82784">
    <property type="entry name" value="OsmC-like"/>
    <property type="match status" value="1"/>
</dbReference>